<protein>
    <submittedName>
        <fullName evidence="1">DUF4230 domain-containing protein</fullName>
    </submittedName>
</protein>
<dbReference type="RefSeq" id="WP_342160375.1">
    <property type="nucleotide sequence ID" value="NZ_JBCDNA010000002.1"/>
</dbReference>
<organism evidence="1 2">
    <name type="scientific">Lutimonas vermicola</name>
    <dbReference type="NCBI Taxonomy" id="414288"/>
    <lineage>
        <taxon>Bacteria</taxon>
        <taxon>Pseudomonadati</taxon>
        <taxon>Bacteroidota</taxon>
        <taxon>Flavobacteriia</taxon>
        <taxon>Flavobacteriales</taxon>
        <taxon>Flavobacteriaceae</taxon>
        <taxon>Lutimonas</taxon>
    </lineage>
</organism>
<proteinExistence type="predicted"/>
<name>A0ABU9L3S7_9FLAO</name>
<evidence type="ECO:0000313" key="1">
    <source>
        <dbReference type="EMBL" id="MEL4456284.1"/>
    </source>
</evidence>
<reference evidence="1 2" key="1">
    <citation type="submission" date="2024-04" db="EMBL/GenBank/DDBJ databases">
        <title>whole genome sequencing of Lutimonas vermicola strain IMCC1616.</title>
        <authorList>
            <person name="Bae S.S."/>
        </authorList>
    </citation>
    <scope>NUCLEOTIDE SEQUENCE [LARGE SCALE GENOMIC DNA]</scope>
    <source>
        <strain evidence="1 2">IMCC1616</strain>
    </source>
</reference>
<dbReference type="EMBL" id="JBCDNA010000002">
    <property type="protein sequence ID" value="MEL4456284.1"/>
    <property type="molecule type" value="Genomic_DNA"/>
</dbReference>
<dbReference type="InterPro" id="IPR025324">
    <property type="entry name" value="DUF4230"/>
</dbReference>
<sequence length="212" mass="24466">MEGLLGLFLGAIITYWVLKYIKIQKRKDITNSQSMVIMEKIRKVWKLITVEGEFAEIYHYENTKERFMSMVSSKKKAILLINAKAHVGYDLSKIKMEANNDKKVIRLTDFPDPQILSLETDLRYYDKKEGLFNKFDSTDLTEVNSKAKEHVLLKIPESGLFDTAKSEALEAVLLIQNIVETIGWTLDYEDLLLSKNNKGIMLKENLVKKLEA</sequence>
<accession>A0ABU9L3S7</accession>
<evidence type="ECO:0000313" key="2">
    <source>
        <dbReference type="Proteomes" id="UP001474120"/>
    </source>
</evidence>
<dbReference type="Pfam" id="PF14014">
    <property type="entry name" value="DUF4230"/>
    <property type="match status" value="1"/>
</dbReference>
<keyword evidence="2" id="KW-1185">Reference proteome</keyword>
<comment type="caution">
    <text evidence="1">The sequence shown here is derived from an EMBL/GenBank/DDBJ whole genome shotgun (WGS) entry which is preliminary data.</text>
</comment>
<gene>
    <name evidence="1" type="ORF">AABB81_10285</name>
</gene>
<dbReference type="Proteomes" id="UP001474120">
    <property type="component" value="Unassembled WGS sequence"/>
</dbReference>